<feature type="compositionally biased region" description="Polar residues" evidence="1">
    <location>
        <begin position="1"/>
        <end position="10"/>
    </location>
</feature>
<dbReference type="AlphaFoldDB" id="A0A834AHU3"/>
<keyword evidence="2" id="KW-1133">Transmembrane helix</keyword>
<reference evidence="3 4" key="1">
    <citation type="journal article" date="2020" name="Nature">
        <title>Six reference-quality genomes reveal evolution of bat adaptations.</title>
        <authorList>
            <person name="Jebb D."/>
            <person name="Huang Z."/>
            <person name="Pippel M."/>
            <person name="Hughes G.M."/>
            <person name="Lavrichenko K."/>
            <person name="Devanna P."/>
            <person name="Winkler S."/>
            <person name="Jermiin L.S."/>
            <person name="Skirmuntt E.C."/>
            <person name="Katzourakis A."/>
            <person name="Burkitt-Gray L."/>
            <person name="Ray D.A."/>
            <person name="Sullivan K.A.M."/>
            <person name="Roscito J.G."/>
            <person name="Kirilenko B.M."/>
            <person name="Davalos L.M."/>
            <person name="Corthals A.P."/>
            <person name="Power M.L."/>
            <person name="Jones G."/>
            <person name="Ransome R.D."/>
            <person name="Dechmann D.K.N."/>
            <person name="Locatelli A.G."/>
            <person name="Puechmaille S.J."/>
            <person name="Fedrigo O."/>
            <person name="Jarvis E.D."/>
            <person name="Hiller M."/>
            <person name="Vernes S.C."/>
            <person name="Myers E.W."/>
            <person name="Teeling E.C."/>
        </authorList>
    </citation>
    <scope>NUCLEOTIDE SEQUENCE [LARGE SCALE GENOMIC DNA]</scope>
    <source>
        <strain evidence="3">Bat1K_MPI-CBG_1</strain>
    </source>
</reference>
<comment type="caution">
    <text evidence="3">The sequence shown here is derived from an EMBL/GenBank/DDBJ whole genome shotgun (WGS) entry which is preliminary data.</text>
</comment>
<keyword evidence="2" id="KW-0812">Transmembrane</keyword>
<gene>
    <name evidence="3" type="ORF">HJG60_010651</name>
</gene>
<organism evidence="3 4">
    <name type="scientific">Phyllostomus discolor</name>
    <name type="common">pale spear-nosed bat</name>
    <dbReference type="NCBI Taxonomy" id="89673"/>
    <lineage>
        <taxon>Eukaryota</taxon>
        <taxon>Metazoa</taxon>
        <taxon>Chordata</taxon>
        <taxon>Craniata</taxon>
        <taxon>Vertebrata</taxon>
        <taxon>Euteleostomi</taxon>
        <taxon>Mammalia</taxon>
        <taxon>Eutheria</taxon>
        <taxon>Laurasiatheria</taxon>
        <taxon>Chiroptera</taxon>
        <taxon>Yangochiroptera</taxon>
        <taxon>Phyllostomidae</taxon>
        <taxon>Phyllostominae</taxon>
        <taxon>Phyllostomus</taxon>
    </lineage>
</organism>
<evidence type="ECO:0000313" key="3">
    <source>
        <dbReference type="EMBL" id="KAF6114717.1"/>
    </source>
</evidence>
<protein>
    <submittedName>
        <fullName evidence="3">Uncharacterized protein</fullName>
    </submittedName>
</protein>
<evidence type="ECO:0000313" key="4">
    <source>
        <dbReference type="Proteomes" id="UP000664940"/>
    </source>
</evidence>
<feature type="transmembrane region" description="Helical" evidence="2">
    <location>
        <begin position="117"/>
        <end position="134"/>
    </location>
</feature>
<sequence length="163" mass="18531">MRLLASSQNAGWIPKANTPREKENRPQLSPLLRSCLSSHTASPLPCSVSQKQVTAANRCSREGGGQALLFCREEHQRICGQHLLFDGLLLTAVLTGVRWYLTVVLICISLMINDAEHLFICLLAICMSSFKKCLFRFFSHFLKLCDLGFFGVEFYKFFINFEY</sequence>
<accession>A0A834AHU3</accession>
<evidence type="ECO:0000256" key="1">
    <source>
        <dbReference type="SAM" id="MobiDB-lite"/>
    </source>
</evidence>
<evidence type="ECO:0000256" key="2">
    <source>
        <dbReference type="SAM" id="Phobius"/>
    </source>
</evidence>
<proteinExistence type="predicted"/>
<feature type="transmembrane region" description="Helical" evidence="2">
    <location>
        <begin position="87"/>
        <end position="111"/>
    </location>
</feature>
<feature type="region of interest" description="Disordered" evidence="1">
    <location>
        <begin position="1"/>
        <end position="27"/>
    </location>
</feature>
<keyword evidence="2" id="KW-0472">Membrane</keyword>
<dbReference type="Proteomes" id="UP000664940">
    <property type="component" value="Unassembled WGS sequence"/>
</dbReference>
<dbReference type="EMBL" id="JABVXQ010000004">
    <property type="protein sequence ID" value="KAF6114717.1"/>
    <property type="molecule type" value="Genomic_DNA"/>
</dbReference>
<name>A0A834AHU3_9CHIR</name>